<keyword evidence="1" id="KW-0732">Signal</keyword>
<feature type="signal peptide" evidence="1">
    <location>
        <begin position="1"/>
        <end position="18"/>
    </location>
</feature>
<sequence length="115" mass="12754">MKLALSIILLSTSLNLFAGTVNDYLDRHSEIKSNSVAATYVNHYAFMIAMMEAQQKHNRSDNEFITGLVSDNGDVYAKLAVKKLANDCLIQRSIGQSGELNNKECNIMIRANKAD</sequence>
<reference evidence="2" key="1">
    <citation type="submission" date="2022-09" db="EMBL/GenBank/DDBJ databases">
        <title>Intensive care unit water sources are persistently colonized with multi-drug resistant bacteria and are the site of extensive horizontal gene transfer of antibiotic resistance genes.</title>
        <authorList>
            <person name="Diorio-Toth L."/>
        </authorList>
    </citation>
    <scope>NUCLEOTIDE SEQUENCE</scope>
    <source>
        <strain evidence="2">GD04139</strain>
    </source>
</reference>
<name>A0AAW6S0K1_ENTCL</name>
<evidence type="ECO:0000256" key="1">
    <source>
        <dbReference type="SAM" id="SignalP"/>
    </source>
</evidence>
<protein>
    <submittedName>
        <fullName evidence="2">Uncharacterized protein</fullName>
    </submittedName>
</protein>
<evidence type="ECO:0000313" key="2">
    <source>
        <dbReference type="EMBL" id="MDH0195865.1"/>
    </source>
</evidence>
<dbReference type="RefSeq" id="WP_032610599.1">
    <property type="nucleotide sequence ID" value="NZ_JAODZM010000012.1"/>
</dbReference>
<evidence type="ECO:0000313" key="3">
    <source>
        <dbReference type="Proteomes" id="UP001158360"/>
    </source>
</evidence>
<organism evidence="2 3">
    <name type="scientific">Enterobacter cloacae</name>
    <dbReference type="NCBI Taxonomy" id="550"/>
    <lineage>
        <taxon>Bacteria</taxon>
        <taxon>Pseudomonadati</taxon>
        <taxon>Pseudomonadota</taxon>
        <taxon>Gammaproteobacteria</taxon>
        <taxon>Enterobacterales</taxon>
        <taxon>Enterobacteriaceae</taxon>
        <taxon>Enterobacter</taxon>
        <taxon>Enterobacter cloacae complex</taxon>
    </lineage>
</organism>
<accession>A0AAW6S0K1</accession>
<dbReference type="EMBL" id="JAODZM010000012">
    <property type="protein sequence ID" value="MDH0195865.1"/>
    <property type="molecule type" value="Genomic_DNA"/>
</dbReference>
<proteinExistence type="predicted"/>
<feature type="chain" id="PRO_5043823751" evidence="1">
    <location>
        <begin position="19"/>
        <end position="115"/>
    </location>
</feature>
<gene>
    <name evidence="2" type="ORF">N7383_09485</name>
</gene>
<comment type="caution">
    <text evidence="2">The sequence shown here is derived from an EMBL/GenBank/DDBJ whole genome shotgun (WGS) entry which is preliminary data.</text>
</comment>
<dbReference type="Proteomes" id="UP001158360">
    <property type="component" value="Unassembled WGS sequence"/>
</dbReference>
<dbReference type="AlphaFoldDB" id="A0AAW6S0K1"/>